<keyword evidence="2" id="KW-0812">Transmembrane</keyword>
<dbReference type="Proteomes" id="UP000280935">
    <property type="component" value="Unassembled WGS sequence"/>
</dbReference>
<evidence type="ECO:0000313" key="3">
    <source>
        <dbReference type="EMBL" id="RRD50354.1"/>
    </source>
</evidence>
<proteinExistence type="predicted"/>
<comment type="caution">
    <text evidence="3">The sequence shown here is derived from an EMBL/GenBank/DDBJ whole genome shotgun (WGS) entry which is preliminary data.</text>
</comment>
<feature type="transmembrane region" description="Helical" evidence="2">
    <location>
        <begin position="100"/>
        <end position="125"/>
    </location>
</feature>
<keyword evidence="2" id="KW-0472">Membrane</keyword>
<gene>
    <name evidence="3" type="ORF">EII35_05235</name>
</gene>
<feature type="compositionally biased region" description="Pro residues" evidence="1">
    <location>
        <begin position="51"/>
        <end position="64"/>
    </location>
</feature>
<evidence type="ECO:0000313" key="4">
    <source>
        <dbReference type="Proteomes" id="UP000280935"/>
    </source>
</evidence>
<dbReference type="AlphaFoldDB" id="A0A3P1WUQ3"/>
<feature type="region of interest" description="Disordered" evidence="1">
    <location>
        <begin position="1"/>
        <end position="92"/>
    </location>
</feature>
<feature type="compositionally biased region" description="Low complexity" evidence="1">
    <location>
        <begin position="65"/>
        <end position="92"/>
    </location>
</feature>
<protein>
    <submittedName>
        <fullName evidence="3">Uncharacterized protein</fullName>
    </submittedName>
</protein>
<feature type="region of interest" description="Disordered" evidence="1">
    <location>
        <begin position="126"/>
        <end position="168"/>
    </location>
</feature>
<name>A0A3P1WUQ3_9ACTN</name>
<feature type="compositionally biased region" description="Low complexity" evidence="1">
    <location>
        <begin position="133"/>
        <end position="152"/>
    </location>
</feature>
<dbReference type="EMBL" id="RQYT01000007">
    <property type="protein sequence ID" value="RRD50354.1"/>
    <property type="molecule type" value="Genomic_DNA"/>
</dbReference>
<feature type="compositionally biased region" description="Low complexity" evidence="1">
    <location>
        <begin position="20"/>
        <end position="29"/>
    </location>
</feature>
<dbReference type="OrthoDB" id="3727095at2"/>
<keyword evidence="2" id="KW-1133">Transmembrane helix</keyword>
<evidence type="ECO:0000256" key="1">
    <source>
        <dbReference type="SAM" id="MobiDB-lite"/>
    </source>
</evidence>
<reference evidence="3 4" key="1">
    <citation type="submission" date="2018-11" db="EMBL/GenBank/DDBJ databases">
        <title>Genomes From Bacteria Associated with the Canine Oral Cavity: a Test Case for Automated Genome-Based Taxonomic Assignment.</title>
        <authorList>
            <person name="Coil D.A."/>
            <person name="Jospin G."/>
            <person name="Darling A.E."/>
            <person name="Wallis C."/>
            <person name="Davis I.J."/>
            <person name="Harris S."/>
            <person name="Eisen J.A."/>
            <person name="Holcombe L.J."/>
            <person name="O'Flynn C."/>
        </authorList>
    </citation>
    <scope>NUCLEOTIDE SEQUENCE [LARGE SCALE GENOMIC DNA]</scope>
    <source>
        <strain evidence="3 4">OH2822_COT-296</strain>
    </source>
</reference>
<dbReference type="RefSeq" id="WP_125227408.1">
    <property type="nucleotide sequence ID" value="NZ_RQYT01000007.1"/>
</dbReference>
<sequence>MSTPNDPRFNQPNPDPGQPGPNYQSSPPQGYGPPQGPGYPGQGPQPGYGTPQPPYGGQPGPSPQDPYAAQPGYAPQDPYGGQPGYDPYGMPQQPAPKKNLPLIIAGVVVAVLVIGVGIAFAMGAFSPKKKDSASQGSTPAGAPSPGGESSAGGEEDSQAPAGKPETPKAAVEAYLNAVAKGDAKAALAVVDSSTIRDDSLLTDEVLKDSLSRTPITDIKVFEPEGSEYSPTVKVSYKLGDEVVEDEYQIMGKDNQIFSPMLGLSLHSVHKLKPLVNGVEAKTDRPDVFPGSYVVTSSNEYLEVEVDRGEFPLLMKHSKDYDLPYLKVKVSQAGIDLYREKVVPEAKACLASPNLDPGCDMAMSDTLQDGEKLTDGTIERNASAEAMSQLENVEPEAGIEVPTIISSRQFGYFTIKADCTDANGNSGRCSVIGGPGSMWSTASIDLTDPELKVTWKKR</sequence>
<evidence type="ECO:0000256" key="2">
    <source>
        <dbReference type="SAM" id="Phobius"/>
    </source>
</evidence>
<organism evidence="3 4">
    <name type="scientific">Arachnia propionica</name>
    <dbReference type="NCBI Taxonomy" id="1750"/>
    <lineage>
        <taxon>Bacteria</taxon>
        <taxon>Bacillati</taxon>
        <taxon>Actinomycetota</taxon>
        <taxon>Actinomycetes</taxon>
        <taxon>Propionibacteriales</taxon>
        <taxon>Propionibacteriaceae</taxon>
        <taxon>Arachnia</taxon>
    </lineage>
</organism>
<accession>A0A3P1WUQ3</accession>